<protein>
    <submittedName>
        <fullName evidence="2">Uncharacterized protein</fullName>
    </submittedName>
</protein>
<dbReference type="Proteomes" id="UP001054945">
    <property type="component" value="Unassembled WGS sequence"/>
</dbReference>
<organism evidence="2 3">
    <name type="scientific">Caerostris extrusa</name>
    <name type="common">Bark spider</name>
    <name type="synonym">Caerostris bankana</name>
    <dbReference type="NCBI Taxonomy" id="172846"/>
    <lineage>
        <taxon>Eukaryota</taxon>
        <taxon>Metazoa</taxon>
        <taxon>Ecdysozoa</taxon>
        <taxon>Arthropoda</taxon>
        <taxon>Chelicerata</taxon>
        <taxon>Arachnida</taxon>
        <taxon>Araneae</taxon>
        <taxon>Araneomorphae</taxon>
        <taxon>Entelegynae</taxon>
        <taxon>Araneoidea</taxon>
        <taxon>Araneidae</taxon>
        <taxon>Caerostris</taxon>
    </lineage>
</organism>
<reference evidence="2 3" key="1">
    <citation type="submission" date="2021-06" db="EMBL/GenBank/DDBJ databases">
        <title>Caerostris extrusa draft genome.</title>
        <authorList>
            <person name="Kono N."/>
            <person name="Arakawa K."/>
        </authorList>
    </citation>
    <scope>NUCLEOTIDE SEQUENCE [LARGE SCALE GENOMIC DNA]</scope>
</reference>
<gene>
    <name evidence="2" type="ORF">CEXT_164591</name>
</gene>
<evidence type="ECO:0000313" key="2">
    <source>
        <dbReference type="EMBL" id="GIY33220.1"/>
    </source>
</evidence>
<name>A0AAV4SHE9_CAEEX</name>
<comment type="caution">
    <text evidence="2">The sequence shown here is derived from an EMBL/GenBank/DDBJ whole genome shotgun (WGS) entry which is preliminary data.</text>
</comment>
<dbReference type="AlphaFoldDB" id="A0AAV4SHE9"/>
<evidence type="ECO:0000256" key="1">
    <source>
        <dbReference type="SAM" id="MobiDB-lite"/>
    </source>
</evidence>
<feature type="region of interest" description="Disordered" evidence="1">
    <location>
        <begin position="79"/>
        <end position="103"/>
    </location>
</feature>
<dbReference type="EMBL" id="BPLR01009605">
    <property type="protein sequence ID" value="GIY33220.1"/>
    <property type="molecule type" value="Genomic_DNA"/>
</dbReference>
<keyword evidence="3" id="KW-1185">Reference proteome</keyword>
<accession>A0AAV4SHE9</accession>
<sequence>MPEGNSTMGNYMTLNLPLPFKNLYHSAARGELPVFGTETYVGKSSTHLPESMPAKKRASVLQNMPHEKSYYSVGSCNALNQNKPAAEPPPENPGVASEGGAKQ</sequence>
<evidence type="ECO:0000313" key="3">
    <source>
        <dbReference type="Proteomes" id="UP001054945"/>
    </source>
</evidence>
<proteinExistence type="predicted"/>